<dbReference type="AlphaFoldDB" id="A0A095Y275"/>
<dbReference type="Pfam" id="PF11349">
    <property type="entry name" value="DUF3151"/>
    <property type="match status" value="1"/>
</dbReference>
<dbReference type="InterPro" id="IPR014487">
    <property type="entry name" value="DUF3151"/>
</dbReference>
<evidence type="ECO:0000313" key="1">
    <source>
        <dbReference type="EMBL" id="KGF16555.1"/>
    </source>
</evidence>
<reference evidence="1 2" key="1">
    <citation type="submission" date="2014-07" db="EMBL/GenBank/DDBJ databases">
        <authorList>
            <person name="McCorrison J."/>
            <person name="Sanka R."/>
            <person name="Torralba M."/>
            <person name="Gillis M."/>
            <person name="Haft D.H."/>
            <person name="Methe B."/>
            <person name="Sutton G."/>
            <person name="Nelson K.E."/>
        </authorList>
    </citation>
    <scope>NUCLEOTIDE SEQUENCE [LARGE SCALE GENOMIC DNA]</scope>
    <source>
        <strain evidence="1 2">DNF00450</strain>
    </source>
</reference>
<accession>A0A095Y275</accession>
<organism evidence="1 2">
    <name type="scientific">Corynebacterium freneyi DNF00450</name>
    <dbReference type="NCBI Taxonomy" id="1287475"/>
    <lineage>
        <taxon>Bacteria</taxon>
        <taxon>Bacillati</taxon>
        <taxon>Actinomycetota</taxon>
        <taxon>Actinomycetes</taxon>
        <taxon>Mycobacteriales</taxon>
        <taxon>Corynebacteriaceae</taxon>
        <taxon>Corynebacterium</taxon>
    </lineage>
</organism>
<dbReference type="eggNOG" id="ENOG5032SFN">
    <property type="taxonomic scope" value="Bacteria"/>
</dbReference>
<protein>
    <recommendedName>
        <fullName evidence="3">DUF3151 domain-containing protein</fullName>
    </recommendedName>
</protein>
<dbReference type="EMBL" id="JRNE01000053">
    <property type="protein sequence ID" value="KGF16555.1"/>
    <property type="molecule type" value="Genomic_DNA"/>
</dbReference>
<evidence type="ECO:0008006" key="3">
    <source>
        <dbReference type="Google" id="ProtNLM"/>
    </source>
</evidence>
<comment type="caution">
    <text evidence="1">The sequence shown here is derived from an EMBL/GenBank/DDBJ whole genome shotgun (WGS) entry which is preliminary data.</text>
</comment>
<dbReference type="Proteomes" id="UP000029548">
    <property type="component" value="Unassembled WGS sequence"/>
</dbReference>
<name>A0A095Y275_9CORY</name>
<dbReference type="PIRSF" id="PIRSF017349">
    <property type="entry name" value="UCP017349"/>
    <property type="match status" value="1"/>
</dbReference>
<dbReference type="RefSeq" id="WP_035122425.1">
    <property type="nucleotide sequence ID" value="NZ_JRNE01000053.1"/>
</dbReference>
<sequence length="136" mass="14554">MKLNDMMAPPPVHLPAFADAEAARAAGKPADQVIRDCPRDSRAWADLAEAALERGDDVTAYAFARTGYHRGLDLLRGNGWKGFGPVPWSHEPNRGVLRAISALAKAARAIGEDDECDRCLALLQDCDQSAVAATNA</sequence>
<proteinExistence type="predicted"/>
<gene>
    <name evidence="1" type="ORF">HMPREF1650_07430</name>
</gene>
<evidence type="ECO:0000313" key="2">
    <source>
        <dbReference type="Proteomes" id="UP000029548"/>
    </source>
</evidence>